<dbReference type="Gene3D" id="3.30.43.10">
    <property type="entry name" value="Uridine Diphospho-n-acetylenolpyruvylglucosamine Reductase, domain 2"/>
    <property type="match status" value="1"/>
</dbReference>
<keyword evidence="4" id="KW-0560">Oxidoreductase</keyword>
<dbReference type="InterPro" id="IPR016167">
    <property type="entry name" value="FAD-bd_PCMH_sub1"/>
</dbReference>
<evidence type="ECO:0000256" key="5">
    <source>
        <dbReference type="SAM" id="SignalP"/>
    </source>
</evidence>
<dbReference type="InterPro" id="IPR016169">
    <property type="entry name" value="FAD-bd_PCMH_sub2"/>
</dbReference>
<evidence type="ECO:0000313" key="8">
    <source>
        <dbReference type="Proteomes" id="UP001215598"/>
    </source>
</evidence>
<dbReference type="PANTHER" id="PTHR42973">
    <property type="entry name" value="BINDING OXIDOREDUCTASE, PUTATIVE (AFU_ORTHOLOGUE AFUA_1G17690)-RELATED"/>
    <property type="match status" value="1"/>
</dbReference>
<dbReference type="InterPro" id="IPR016166">
    <property type="entry name" value="FAD-bd_PCMH"/>
</dbReference>
<dbReference type="GO" id="GO:0071949">
    <property type="term" value="F:FAD binding"/>
    <property type="evidence" value="ECO:0007669"/>
    <property type="project" value="InterPro"/>
</dbReference>
<proteinExistence type="inferred from homology"/>
<feature type="signal peptide" evidence="5">
    <location>
        <begin position="1"/>
        <end position="19"/>
    </location>
</feature>
<evidence type="ECO:0000256" key="2">
    <source>
        <dbReference type="ARBA" id="ARBA00022630"/>
    </source>
</evidence>
<evidence type="ECO:0000256" key="4">
    <source>
        <dbReference type="ARBA" id="ARBA00023002"/>
    </source>
</evidence>
<feature type="chain" id="PRO_5041920338" evidence="5">
    <location>
        <begin position="20"/>
        <end position="512"/>
    </location>
</feature>
<accession>A0AAD7H661</accession>
<keyword evidence="8" id="KW-1185">Reference proteome</keyword>
<organism evidence="7 8">
    <name type="scientific">Mycena metata</name>
    <dbReference type="NCBI Taxonomy" id="1033252"/>
    <lineage>
        <taxon>Eukaryota</taxon>
        <taxon>Fungi</taxon>
        <taxon>Dikarya</taxon>
        <taxon>Basidiomycota</taxon>
        <taxon>Agaricomycotina</taxon>
        <taxon>Agaricomycetes</taxon>
        <taxon>Agaricomycetidae</taxon>
        <taxon>Agaricales</taxon>
        <taxon>Marasmiineae</taxon>
        <taxon>Mycenaceae</taxon>
        <taxon>Mycena</taxon>
    </lineage>
</organism>
<dbReference type="AlphaFoldDB" id="A0AAD7H661"/>
<dbReference type="PANTHER" id="PTHR42973:SF13">
    <property type="entry name" value="FAD-BINDING PCMH-TYPE DOMAIN-CONTAINING PROTEIN"/>
    <property type="match status" value="1"/>
</dbReference>
<sequence length="512" mass="54930">MTSWKTAFAFASLFPATLALQVCTEIQQAVSAASAVYYPCGNLTLEFEACGTENQRPLSAASGVCSPCSGNYDANNAHWVASSTQDAACTVEPATAADVSAIIKLLGKTRTPFAVKSGGHATNPGYSSTPGVQISLTRFNAIKYDKKKETVVLGAGLIWDNVYAELEPLGVVAPGGRVPGVGVAGFTLGGGYNWISNGVGLTIDIVLEYQLVTPKGDIESVTAESNPDLFFALSGAGNNFGIVTQFTFQAFPLGQVWGGLLIHEAADIAEFNTAFANFAVKTTDPKASIVSGFALDDSGNPIAANIMFYDGPEPPAGVFDEFLAIKNISSDISARTLTSLVASAPQTLPPGTRGYFNTMSFFEYTPAILDALLNETKFWGPRVAEVEAGALAGYHMEPFLSTLYTHNSSDTAWPFLRSESQRFVPLQMQFTWNSPKHDTIMREFMEQSAAHLTHVANEDGQPIQQLPLYPNYGLFSIPPERIYGTNLPRLRAIKAKVDPQDVMGLAGGWKLW</sequence>
<comment type="similarity">
    <text evidence="1">Belongs to the oxygen-dependent FAD-linked oxidoreductase family.</text>
</comment>
<dbReference type="GO" id="GO:0016491">
    <property type="term" value="F:oxidoreductase activity"/>
    <property type="evidence" value="ECO:0007669"/>
    <property type="project" value="UniProtKB-KW"/>
</dbReference>
<dbReference type="Pfam" id="PF08031">
    <property type="entry name" value="BBE"/>
    <property type="match status" value="1"/>
</dbReference>
<dbReference type="InterPro" id="IPR006094">
    <property type="entry name" value="Oxid_FAD_bind_N"/>
</dbReference>
<gene>
    <name evidence="7" type="ORF">B0H16DRAFT_1702631</name>
</gene>
<protein>
    <submittedName>
        <fullName evidence="7">FAD-binding domain-containing protein</fullName>
    </submittedName>
</protein>
<dbReference type="InterPro" id="IPR012951">
    <property type="entry name" value="BBE"/>
</dbReference>
<dbReference type="SUPFAM" id="SSF56176">
    <property type="entry name" value="FAD-binding/transporter-associated domain-like"/>
    <property type="match status" value="1"/>
</dbReference>
<evidence type="ECO:0000256" key="3">
    <source>
        <dbReference type="ARBA" id="ARBA00022827"/>
    </source>
</evidence>
<dbReference type="InterPro" id="IPR050416">
    <property type="entry name" value="FAD-linked_Oxidoreductase"/>
</dbReference>
<comment type="caution">
    <text evidence="7">The sequence shown here is derived from an EMBL/GenBank/DDBJ whole genome shotgun (WGS) entry which is preliminary data.</text>
</comment>
<dbReference type="Gene3D" id="3.30.465.10">
    <property type="match status" value="1"/>
</dbReference>
<evidence type="ECO:0000256" key="1">
    <source>
        <dbReference type="ARBA" id="ARBA00005466"/>
    </source>
</evidence>
<keyword evidence="5" id="KW-0732">Signal</keyword>
<evidence type="ECO:0000259" key="6">
    <source>
        <dbReference type="PROSITE" id="PS51387"/>
    </source>
</evidence>
<feature type="domain" description="FAD-binding PCMH-type" evidence="6">
    <location>
        <begin position="83"/>
        <end position="253"/>
    </location>
</feature>
<evidence type="ECO:0000313" key="7">
    <source>
        <dbReference type="EMBL" id="KAJ7712983.1"/>
    </source>
</evidence>
<keyword evidence="2" id="KW-0285">Flavoprotein</keyword>
<dbReference type="EMBL" id="JARKIB010000353">
    <property type="protein sequence ID" value="KAJ7712983.1"/>
    <property type="molecule type" value="Genomic_DNA"/>
</dbReference>
<dbReference type="Pfam" id="PF01565">
    <property type="entry name" value="FAD_binding_4"/>
    <property type="match status" value="1"/>
</dbReference>
<keyword evidence="3" id="KW-0274">FAD</keyword>
<reference evidence="7" key="1">
    <citation type="submission" date="2023-03" db="EMBL/GenBank/DDBJ databases">
        <title>Massive genome expansion in bonnet fungi (Mycena s.s.) driven by repeated elements and novel gene families across ecological guilds.</title>
        <authorList>
            <consortium name="Lawrence Berkeley National Laboratory"/>
            <person name="Harder C.B."/>
            <person name="Miyauchi S."/>
            <person name="Viragh M."/>
            <person name="Kuo A."/>
            <person name="Thoen E."/>
            <person name="Andreopoulos B."/>
            <person name="Lu D."/>
            <person name="Skrede I."/>
            <person name="Drula E."/>
            <person name="Henrissat B."/>
            <person name="Morin E."/>
            <person name="Kohler A."/>
            <person name="Barry K."/>
            <person name="LaButti K."/>
            <person name="Morin E."/>
            <person name="Salamov A."/>
            <person name="Lipzen A."/>
            <person name="Mereny Z."/>
            <person name="Hegedus B."/>
            <person name="Baldrian P."/>
            <person name="Stursova M."/>
            <person name="Weitz H."/>
            <person name="Taylor A."/>
            <person name="Grigoriev I.V."/>
            <person name="Nagy L.G."/>
            <person name="Martin F."/>
            <person name="Kauserud H."/>
        </authorList>
    </citation>
    <scope>NUCLEOTIDE SEQUENCE</scope>
    <source>
        <strain evidence="7">CBHHK182m</strain>
    </source>
</reference>
<dbReference type="PROSITE" id="PS51387">
    <property type="entry name" value="FAD_PCMH"/>
    <property type="match status" value="1"/>
</dbReference>
<dbReference type="InterPro" id="IPR036318">
    <property type="entry name" value="FAD-bd_PCMH-like_sf"/>
</dbReference>
<dbReference type="Proteomes" id="UP001215598">
    <property type="component" value="Unassembled WGS sequence"/>
</dbReference>
<dbReference type="Gene3D" id="3.40.462.20">
    <property type="match status" value="1"/>
</dbReference>
<name>A0AAD7H661_9AGAR</name>